<proteinExistence type="predicted"/>
<dbReference type="EMBL" id="CM034408">
    <property type="protein sequence ID" value="KAJ0172283.1"/>
    <property type="molecule type" value="Genomic_DNA"/>
</dbReference>
<name>A0ACC1CL27_9NEOP</name>
<evidence type="ECO:0000313" key="1">
    <source>
        <dbReference type="EMBL" id="KAJ0172283.1"/>
    </source>
</evidence>
<keyword evidence="2" id="KW-1185">Reference proteome</keyword>
<protein>
    <submittedName>
        <fullName evidence="1">Uncharacterized protein</fullName>
    </submittedName>
</protein>
<reference evidence="1 2" key="1">
    <citation type="journal article" date="2021" name="Front. Genet.">
        <title>Chromosome-Level Genome Assembly Reveals Significant Gene Expansion in the Toll and IMD Signaling Pathways of Dendrolimus kikuchii.</title>
        <authorList>
            <person name="Zhou J."/>
            <person name="Wu P."/>
            <person name="Xiong Z."/>
            <person name="Liu N."/>
            <person name="Zhao N."/>
            <person name="Ji M."/>
            <person name="Qiu Y."/>
            <person name="Yang B."/>
        </authorList>
    </citation>
    <scope>NUCLEOTIDE SEQUENCE [LARGE SCALE GENOMIC DNA]</scope>
    <source>
        <strain evidence="1">Ann1</strain>
    </source>
</reference>
<gene>
    <name evidence="1" type="ORF">K1T71_012256</name>
</gene>
<evidence type="ECO:0000313" key="2">
    <source>
        <dbReference type="Proteomes" id="UP000824533"/>
    </source>
</evidence>
<sequence>MKLLCLTLCYFILKVRSQSDLRYNYPNYDYVPLSLNTDQIYFQDQFGRDSSGLAAQLVTTQNGNTKNRQPVEQQAIEVQSGGQRAANAPVSPNPANFNLWNREPDNVGKNVVNKSNPDLNRVPEQAVVNQASLSQNQTAANVGNLNQNPSNTQYETSPTGDLDMGVLNKQSGRTPASKIENQAQVPVNVKGLVGPSQNEATITFVNPKIDDIGPSVTHFGINLLKVLGDFNDGNTVISPLSISTCLALLQQGARGTTESQISNTLQLSPESSRIAYRSLTDEIKRRSFNNILRTANNIFVAKNFELNGDFSRIAQTEFGSVVSTLDYSQPIQAADEINKWVDAQTNHKITKLVSPEHVGPNTQMSVVNAVYFKGMWDITFNEAKTKLREFHLSNGQNKTVPFMRSRRYLRGGKDRESNATIINIPFKGDEYSLMWILPSKQSNLNDLIKALTAKQLLAYREFPSLEVDVEVPRFTIKTDSNLIPALRKMGISDLFGPYADLSRLGANKLDTLPLSVSSAVHSAVLSIDEHGGSAAGATSFGVVALSYDSPPKFKADKPFLVMLWDNQLDTPLFMAKILEPSENSL</sequence>
<organism evidence="1 2">
    <name type="scientific">Dendrolimus kikuchii</name>
    <dbReference type="NCBI Taxonomy" id="765133"/>
    <lineage>
        <taxon>Eukaryota</taxon>
        <taxon>Metazoa</taxon>
        <taxon>Ecdysozoa</taxon>
        <taxon>Arthropoda</taxon>
        <taxon>Hexapoda</taxon>
        <taxon>Insecta</taxon>
        <taxon>Pterygota</taxon>
        <taxon>Neoptera</taxon>
        <taxon>Endopterygota</taxon>
        <taxon>Lepidoptera</taxon>
        <taxon>Glossata</taxon>
        <taxon>Ditrysia</taxon>
        <taxon>Bombycoidea</taxon>
        <taxon>Lasiocampidae</taxon>
        <taxon>Dendrolimus</taxon>
    </lineage>
</organism>
<comment type="caution">
    <text evidence="1">The sequence shown here is derived from an EMBL/GenBank/DDBJ whole genome shotgun (WGS) entry which is preliminary data.</text>
</comment>
<dbReference type="Proteomes" id="UP000824533">
    <property type="component" value="Linkage Group LG22"/>
</dbReference>
<accession>A0ACC1CL27</accession>